<keyword evidence="4 6" id="KW-0949">S-adenosyl-L-methionine</keyword>
<evidence type="ECO:0000256" key="6">
    <source>
        <dbReference type="PROSITE-ProRule" id="PRU01016"/>
    </source>
</evidence>
<evidence type="ECO:0000256" key="4">
    <source>
        <dbReference type="ARBA" id="ARBA00022691"/>
    </source>
</evidence>
<dbReference type="InterPro" id="IPR050750">
    <property type="entry name" value="C5-MTase"/>
</dbReference>
<dbReference type="GO" id="GO:0003886">
    <property type="term" value="F:DNA (cytosine-5-)-methyltransferase activity"/>
    <property type="evidence" value="ECO:0007669"/>
    <property type="project" value="UniProtKB-EC"/>
</dbReference>
<dbReference type="PANTHER" id="PTHR46098">
    <property type="entry name" value="TRNA (CYTOSINE(38)-C(5))-METHYLTRANSFERASE"/>
    <property type="match status" value="1"/>
</dbReference>
<reference evidence="7" key="1">
    <citation type="submission" date="2018-08" db="EMBL/GenBank/DDBJ databases">
        <title>A genome reference for cultivated species of the human gut microbiota.</title>
        <authorList>
            <person name="Zou Y."/>
            <person name="Xue W."/>
            <person name="Luo G."/>
        </authorList>
    </citation>
    <scope>NUCLEOTIDE SEQUENCE [LARGE SCALE GENOMIC DNA]</scope>
    <source>
        <strain evidence="7">TF05-5AC</strain>
    </source>
</reference>
<evidence type="ECO:0000313" key="8">
    <source>
        <dbReference type="Proteomes" id="UP000260812"/>
    </source>
</evidence>
<dbReference type="PROSITE" id="PS51679">
    <property type="entry name" value="SAM_MT_C5"/>
    <property type="match status" value="1"/>
</dbReference>
<dbReference type="GO" id="GO:0032259">
    <property type="term" value="P:methylation"/>
    <property type="evidence" value="ECO:0007669"/>
    <property type="project" value="UniProtKB-KW"/>
</dbReference>
<dbReference type="InterPro" id="IPR001525">
    <property type="entry name" value="C5_MeTfrase"/>
</dbReference>
<keyword evidence="5" id="KW-0680">Restriction system</keyword>
<dbReference type="EC" id="2.1.1.37" evidence="1"/>
<dbReference type="GO" id="GO:0009307">
    <property type="term" value="P:DNA restriction-modification system"/>
    <property type="evidence" value="ECO:0007669"/>
    <property type="project" value="UniProtKB-KW"/>
</dbReference>
<keyword evidence="3 6" id="KW-0808">Transferase</keyword>
<evidence type="ECO:0000256" key="1">
    <source>
        <dbReference type="ARBA" id="ARBA00011975"/>
    </source>
</evidence>
<dbReference type="InterPro" id="IPR018117">
    <property type="entry name" value="C5_DNA_meth_AS"/>
</dbReference>
<dbReference type="PROSITE" id="PS00094">
    <property type="entry name" value="C5_MTASE_1"/>
    <property type="match status" value="1"/>
</dbReference>
<dbReference type="EMBL" id="QVLV01000008">
    <property type="protein sequence ID" value="RGE59921.1"/>
    <property type="molecule type" value="Genomic_DNA"/>
</dbReference>
<comment type="similarity">
    <text evidence="6">Belongs to the class I-like SAM-binding methyltransferase superfamily. C5-methyltransferase family.</text>
</comment>
<dbReference type="Pfam" id="PF00145">
    <property type="entry name" value="DNA_methylase"/>
    <property type="match status" value="1"/>
</dbReference>
<dbReference type="Gene3D" id="3.40.50.150">
    <property type="entry name" value="Vaccinia Virus protein VP39"/>
    <property type="match status" value="1"/>
</dbReference>
<protein>
    <recommendedName>
        <fullName evidence="1">DNA (cytosine-5-)-methyltransferase</fullName>
        <ecNumber evidence="1">2.1.1.37</ecNumber>
    </recommendedName>
</protein>
<evidence type="ECO:0000256" key="5">
    <source>
        <dbReference type="ARBA" id="ARBA00022747"/>
    </source>
</evidence>
<dbReference type="SUPFAM" id="SSF53335">
    <property type="entry name" value="S-adenosyl-L-methionine-dependent methyltransferases"/>
    <property type="match status" value="1"/>
</dbReference>
<dbReference type="Proteomes" id="UP000260812">
    <property type="component" value="Unassembled WGS sequence"/>
</dbReference>
<keyword evidence="8" id="KW-1185">Reference proteome</keyword>
<sequence>MLTLGSLFDGIGVFPLAARRQGIVPLWASEIEKAPISITKRHFPDMEHLGDITQLHGGEVPPVDIITFGSPCQNLSSAGRREGLGGAKSSLFFQAVRMIEEMRDATGSQFPTIVIWENVMGALLSGDRLDFRAVLQSLTDAEIPMPASGRWASAGMVRGGGRDLCWRLLDAQHWADPRLARRQRVFVVADLGGRRAGAILFKPRRLFPLPAPCGDFGLSPAGADRISAVEAGGPLPVVHPFQGYRMRGAAKAGDVGNFLGSFGKPTDPFPTLMAGGLTVFALWREGREAEGVITWLTPTEGERAMGLPDGWTAYGCDGRPVSARARQKALGNSIALPCAEYIMAGVKEELEGGIKYSDT</sequence>
<accession>A0A3E3I4B6</accession>
<organism evidence="7 8">
    <name type="scientific">Eisenbergiella massiliensis</name>
    <dbReference type="NCBI Taxonomy" id="1720294"/>
    <lineage>
        <taxon>Bacteria</taxon>
        <taxon>Bacillati</taxon>
        <taxon>Bacillota</taxon>
        <taxon>Clostridia</taxon>
        <taxon>Lachnospirales</taxon>
        <taxon>Lachnospiraceae</taxon>
        <taxon>Eisenbergiella</taxon>
    </lineage>
</organism>
<evidence type="ECO:0000256" key="2">
    <source>
        <dbReference type="ARBA" id="ARBA00022603"/>
    </source>
</evidence>
<feature type="active site" evidence="6">
    <location>
        <position position="72"/>
    </location>
</feature>
<evidence type="ECO:0000256" key="3">
    <source>
        <dbReference type="ARBA" id="ARBA00022679"/>
    </source>
</evidence>
<comment type="caution">
    <text evidence="7">The sequence shown here is derived from an EMBL/GenBank/DDBJ whole genome shotgun (WGS) entry which is preliminary data.</text>
</comment>
<keyword evidence="2 6" id="KW-0489">Methyltransferase</keyword>
<evidence type="ECO:0000313" key="7">
    <source>
        <dbReference type="EMBL" id="RGE59921.1"/>
    </source>
</evidence>
<dbReference type="PANTHER" id="PTHR46098:SF1">
    <property type="entry name" value="TRNA (CYTOSINE(38)-C(5))-METHYLTRANSFERASE"/>
    <property type="match status" value="1"/>
</dbReference>
<name>A0A3E3I4B6_9FIRM</name>
<gene>
    <name evidence="7" type="ORF">DXC51_13925</name>
</gene>
<dbReference type="AlphaFoldDB" id="A0A3E3I4B6"/>
<proteinExistence type="inferred from homology"/>
<dbReference type="InterPro" id="IPR029063">
    <property type="entry name" value="SAM-dependent_MTases_sf"/>
</dbReference>